<dbReference type="EMBL" id="UINC01018200">
    <property type="protein sequence ID" value="SVA76229.1"/>
    <property type="molecule type" value="Genomic_DNA"/>
</dbReference>
<dbReference type="AlphaFoldDB" id="A0A381YGR5"/>
<accession>A0A381YGR5</accession>
<proteinExistence type="predicted"/>
<reference evidence="1" key="1">
    <citation type="submission" date="2018-05" db="EMBL/GenBank/DDBJ databases">
        <authorList>
            <person name="Lanie J.A."/>
            <person name="Ng W.-L."/>
            <person name="Kazmierczak K.M."/>
            <person name="Andrzejewski T.M."/>
            <person name="Davidsen T.M."/>
            <person name="Wayne K.J."/>
            <person name="Tettelin H."/>
            <person name="Glass J.I."/>
            <person name="Rusch D."/>
            <person name="Podicherti R."/>
            <person name="Tsui H.-C.T."/>
            <person name="Winkler M.E."/>
        </authorList>
    </citation>
    <scope>NUCLEOTIDE SEQUENCE</scope>
</reference>
<sequence>MSEPKLQLKLSLYFDLPQKAATVTGRSFFVEARNESRQRKKLHLRRILMQDFPAGF</sequence>
<name>A0A381YGR5_9ZZZZ</name>
<gene>
    <name evidence="1" type="ORF">METZ01_LOCUS129083</name>
</gene>
<protein>
    <submittedName>
        <fullName evidence="1">Uncharacterized protein</fullName>
    </submittedName>
</protein>
<organism evidence="1">
    <name type="scientific">marine metagenome</name>
    <dbReference type="NCBI Taxonomy" id="408172"/>
    <lineage>
        <taxon>unclassified sequences</taxon>
        <taxon>metagenomes</taxon>
        <taxon>ecological metagenomes</taxon>
    </lineage>
</organism>
<evidence type="ECO:0000313" key="1">
    <source>
        <dbReference type="EMBL" id="SVA76229.1"/>
    </source>
</evidence>